<evidence type="ECO:0000313" key="11">
    <source>
        <dbReference type="EMBL" id="CDN90174.1"/>
    </source>
</evidence>
<evidence type="ECO:0000256" key="3">
    <source>
        <dbReference type="ARBA" id="ARBA00008281"/>
    </source>
</evidence>
<dbReference type="GO" id="GO:0071978">
    <property type="term" value="P:bacterial-type flagellum-dependent swarming motility"/>
    <property type="evidence" value="ECO:0007669"/>
    <property type="project" value="TreeGrafter"/>
</dbReference>
<comment type="subcellular location">
    <subcellularLocation>
        <location evidence="10">Cell inner membrane</location>
    </subcellularLocation>
    <subcellularLocation>
        <location evidence="2">Cell membrane</location>
        <topology evidence="2">Single-pass membrane protein</topology>
    </subcellularLocation>
</comment>
<name>A0A1L1PMZ4_HYDIT</name>
<keyword evidence="5 10" id="KW-0145">Chemotaxis</keyword>
<keyword evidence="9 10" id="KW-0472">Membrane</keyword>
<evidence type="ECO:0000256" key="8">
    <source>
        <dbReference type="ARBA" id="ARBA00022989"/>
    </source>
</evidence>
<evidence type="ECO:0000256" key="4">
    <source>
        <dbReference type="ARBA" id="ARBA00022475"/>
    </source>
</evidence>
<keyword evidence="11" id="KW-0969">Cilium</keyword>
<organism evidence="11 12">
    <name type="scientific">Hydrogenophaga intermedia</name>
    <dbReference type="NCBI Taxonomy" id="65786"/>
    <lineage>
        <taxon>Bacteria</taxon>
        <taxon>Pseudomonadati</taxon>
        <taxon>Pseudomonadota</taxon>
        <taxon>Betaproteobacteria</taxon>
        <taxon>Burkholderiales</taxon>
        <taxon>Comamonadaceae</taxon>
        <taxon>Hydrogenophaga</taxon>
    </lineage>
</organism>
<feature type="transmembrane region" description="Helical" evidence="10">
    <location>
        <begin position="25"/>
        <end position="46"/>
    </location>
</feature>
<dbReference type="RefSeq" id="WP_009519670.1">
    <property type="nucleotide sequence ID" value="NZ_CCAE010000068.1"/>
</dbReference>
<evidence type="ECO:0000256" key="2">
    <source>
        <dbReference type="ARBA" id="ARBA00004162"/>
    </source>
</evidence>
<dbReference type="PANTHER" id="PTHR35091">
    <property type="entry name" value="FLAGELLAR PROTEIN FLIL"/>
    <property type="match status" value="1"/>
</dbReference>
<keyword evidence="11" id="KW-0282">Flagellum</keyword>
<evidence type="ECO:0000256" key="7">
    <source>
        <dbReference type="ARBA" id="ARBA00022779"/>
    </source>
</evidence>
<keyword evidence="12" id="KW-1185">Reference proteome</keyword>
<evidence type="ECO:0000313" key="12">
    <source>
        <dbReference type="Proteomes" id="UP000028878"/>
    </source>
</evidence>
<dbReference type="GO" id="GO:0009425">
    <property type="term" value="C:bacterial-type flagellum basal body"/>
    <property type="evidence" value="ECO:0007669"/>
    <property type="project" value="InterPro"/>
</dbReference>
<reference evidence="12" key="1">
    <citation type="submission" date="2014-11" db="EMBL/GenBank/DDBJ databases">
        <title>Draft genome sequence of Hydrogenophaga intermedia S1.</title>
        <authorList>
            <person name="Gan H.M."/>
            <person name="Chew T.H."/>
            <person name="Stolz A."/>
        </authorList>
    </citation>
    <scope>NUCLEOTIDE SEQUENCE [LARGE SCALE GENOMIC DNA]</scope>
    <source>
        <strain evidence="12">S1</strain>
    </source>
</reference>
<keyword evidence="10" id="KW-0997">Cell inner membrane</keyword>
<keyword evidence="6 10" id="KW-0812">Transmembrane</keyword>
<dbReference type="EMBL" id="CCAE010000068">
    <property type="protein sequence ID" value="CDN90174.1"/>
    <property type="molecule type" value="Genomic_DNA"/>
</dbReference>
<proteinExistence type="inferred from homology"/>
<keyword evidence="7 10" id="KW-0283">Flagellar rotation</keyword>
<accession>A0A1L1PMZ4</accession>
<evidence type="ECO:0000256" key="10">
    <source>
        <dbReference type="RuleBase" id="RU364125"/>
    </source>
</evidence>
<keyword evidence="11" id="KW-0966">Cell projection</keyword>
<keyword evidence="4" id="KW-1003">Cell membrane</keyword>
<dbReference type="InterPro" id="IPR005503">
    <property type="entry name" value="FliL"/>
</dbReference>
<dbReference type="AlphaFoldDB" id="A0A1L1PMZ4"/>
<evidence type="ECO:0000256" key="1">
    <source>
        <dbReference type="ARBA" id="ARBA00002254"/>
    </source>
</evidence>
<dbReference type="PANTHER" id="PTHR35091:SF2">
    <property type="entry name" value="FLAGELLAR PROTEIN FLIL"/>
    <property type="match status" value="1"/>
</dbReference>
<evidence type="ECO:0000256" key="6">
    <source>
        <dbReference type="ARBA" id="ARBA00022692"/>
    </source>
</evidence>
<protein>
    <recommendedName>
        <fullName evidence="10">Flagellar protein FliL</fullName>
    </recommendedName>
</protein>
<dbReference type="Proteomes" id="UP000028878">
    <property type="component" value="Unassembled WGS sequence"/>
</dbReference>
<sequence length="187" mass="19552">MSAAATAAAQPVAEAAPKKKGKKLLFILIGVVVLAIAGAAGALFILKKNTAEDEGHDEEEVAAHKPVDPKSAPTFLPLDNMVVNLADPGGNRYIQIGLTLQLQDAHTGDAVKAFMPSIRSQILVILSKRTAEDVLSAEGKSKLSADIIAAVSEVMGYPTPKAEDEGKKKRGPASPVQAVLFSSFIVQ</sequence>
<dbReference type="Pfam" id="PF03748">
    <property type="entry name" value="FliL"/>
    <property type="match status" value="1"/>
</dbReference>
<keyword evidence="8 10" id="KW-1133">Transmembrane helix</keyword>
<dbReference type="GO" id="GO:0005886">
    <property type="term" value="C:plasma membrane"/>
    <property type="evidence" value="ECO:0007669"/>
    <property type="project" value="UniProtKB-SubCell"/>
</dbReference>
<evidence type="ECO:0000256" key="9">
    <source>
        <dbReference type="ARBA" id="ARBA00023136"/>
    </source>
</evidence>
<evidence type="ECO:0000256" key="5">
    <source>
        <dbReference type="ARBA" id="ARBA00022500"/>
    </source>
</evidence>
<comment type="function">
    <text evidence="1 10">Controls the rotational direction of flagella during chemotaxis.</text>
</comment>
<gene>
    <name evidence="11" type="ORF">BN948_04616</name>
</gene>
<comment type="similarity">
    <text evidence="3 10">Belongs to the FliL family.</text>
</comment>
<dbReference type="GO" id="GO:0006935">
    <property type="term" value="P:chemotaxis"/>
    <property type="evidence" value="ECO:0007669"/>
    <property type="project" value="UniProtKB-KW"/>
</dbReference>